<dbReference type="AlphaFoldDB" id="V6S879"/>
<evidence type="ECO:0000313" key="1">
    <source>
        <dbReference type="EMBL" id="KGO95678.1"/>
    </source>
</evidence>
<dbReference type="eggNOG" id="COG0433">
    <property type="taxonomic scope" value="Bacteria"/>
</dbReference>
<dbReference type="InterPro" id="IPR017647">
    <property type="entry name" value="Dnd_assoc_3"/>
</dbReference>
<sequence>MTIDPFIEELKKLRESSKHAVAQGTYSNLNGFKKYLHIDREVEKKLKNIISKASQKTTAQLLLVCGNVGDGKSHILSHLHDELKYEISQFTIHNDATESHNPHESSNQTLYKLLQGFKDDAISTATDKIILAINLGTLSKFIEEFGSEFTQLKAYISVNKILDADIVHDDAFDDGSSFHHVNFTDYHLYSLTAGGAVSELITTLFERIVANNDINSLYKAYVSYKESLAEGLNCPILYNYEFLFSENNRQLIAQLIIKAIVKSKEIVSLRTLLNFVYDLIVPVDLADLNVTDYAHRITNFSSTEFLANLLPNYIFEHPELSSLFEKIERLDPCLTRDAATDEVLLSLINASNPVPLFESHINSDYINTIQSRLASTPIVKSTLARFFIRLNYFSNYYEQDSLKEVDYEEYLVWLYHYNNNNPAYIQKIYGLVEVAARNWNGDAKSNGKVIINVGKKQTKYRVFKDFDPIPDLKLNSKNSDDILHKFTQEFSLAYKINQEKESLKIHVDYSLFKTLKMVSKGYRPNKKDNNNFIYFVNTITTLTNQNNHKASLYIDEINIGKAVDYQFSKNPFGGYTFQVL</sequence>
<reference evidence="1 2" key="2">
    <citation type="journal article" date="2015" name="Stand. Genomic Sci.">
        <title>High quality draft genomic sequence of Flavobacterium enshiense DK69(T) and comparison among Flavobacterium genomes.</title>
        <authorList>
            <person name="Zeng Z."/>
            <person name="Chen C."/>
            <person name="Du H."/>
            <person name="Wang G."/>
            <person name="Li M."/>
        </authorList>
    </citation>
    <scope>NUCLEOTIDE SEQUENCE [LARGE SCALE GENOMIC DNA]</scope>
    <source>
        <strain evidence="1 2">DK69</strain>
    </source>
</reference>
<dbReference type="RefSeq" id="WP_023573846.1">
    <property type="nucleotide sequence ID" value="NZ_AVCS01000013.1"/>
</dbReference>
<keyword evidence="2" id="KW-1185">Reference proteome</keyword>
<dbReference type="PATRIC" id="fig|1107311.3.peg.1827"/>
<gene>
    <name evidence="1" type="ORF">Q767_10700</name>
</gene>
<dbReference type="Proteomes" id="UP000030149">
    <property type="component" value="Unassembled WGS sequence"/>
</dbReference>
<dbReference type="EMBL" id="JRLZ01000009">
    <property type="protein sequence ID" value="KGO95678.1"/>
    <property type="molecule type" value="Genomic_DNA"/>
</dbReference>
<dbReference type="OrthoDB" id="257964at2"/>
<organism evidence="1 2">
    <name type="scientific">Flavobacterium enshiense DK69</name>
    <dbReference type="NCBI Taxonomy" id="1107311"/>
    <lineage>
        <taxon>Bacteria</taxon>
        <taxon>Pseudomonadati</taxon>
        <taxon>Bacteroidota</taxon>
        <taxon>Flavobacteriia</taxon>
        <taxon>Flavobacteriales</taxon>
        <taxon>Flavobacteriaceae</taxon>
        <taxon>Flavobacterium</taxon>
    </lineage>
</organism>
<evidence type="ECO:0008006" key="3">
    <source>
        <dbReference type="Google" id="ProtNLM"/>
    </source>
</evidence>
<dbReference type="NCBIfam" id="TIGR03238">
    <property type="entry name" value="dnd_assoc_3"/>
    <property type="match status" value="1"/>
</dbReference>
<reference evidence="2" key="1">
    <citation type="submission" date="2013-09" db="EMBL/GenBank/DDBJ databases">
        <authorList>
            <person name="Zeng Z."/>
            <person name="Chen C."/>
        </authorList>
    </citation>
    <scope>NUCLEOTIDE SEQUENCE [LARGE SCALE GENOMIC DNA]</scope>
    <source>
        <strain evidence="2">DK69</strain>
    </source>
</reference>
<protein>
    <recommendedName>
        <fullName evidence="3">DNA phosphorothioation-dependent restriction protein DptF</fullName>
    </recommendedName>
</protein>
<name>V6S879_9FLAO</name>
<accession>V6S879</accession>
<proteinExistence type="predicted"/>
<dbReference type="STRING" id="1107311.Q767_10700"/>
<comment type="caution">
    <text evidence="1">The sequence shown here is derived from an EMBL/GenBank/DDBJ whole genome shotgun (WGS) entry which is preliminary data.</text>
</comment>
<evidence type="ECO:0000313" key="2">
    <source>
        <dbReference type="Proteomes" id="UP000030149"/>
    </source>
</evidence>